<feature type="compositionally biased region" description="Basic and acidic residues" evidence="2">
    <location>
        <begin position="387"/>
        <end position="396"/>
    </location>
</feature>
<dbReference type="eggNOG" id="ENOG502QVMA">
    <property type="taxonomic scope" value="Eukaryota"/>
</dbReference>
<dbReference type="STRING" id="4537.A0A0E0L4K2"/>
<evidence type="ECO:0000313" key="3">
    <source>
        <dbReference type="EnsemblPlants" id="OPUNC05G20100.1"/>
    </source>
</evidence>
<dbReference type="InterPro" id="IPR040400">
    <property type="entry name" value="BAG5/6/7/8"/>
</dbReference>
<evidence type="ECO:0000313" key="4">
    <source>
        <dbReference type="Proteomes" id="UP000026962"/>
    </source>
</evidence>
<dbReference type="PROSITE" id="PS50096">
    <property type="entry name" value="IQ"/>
    <property type="match status" value="1"/>
</dbReference>
<feature type="compositionally biased region" description="Pro residues" evidence="2">
    <location>
        <begin position="61"/>
        <end position="82"/>
    </location>
</feature>
<feature type="region of interest" description="Disordered" evidence="2">
    <location>
        <begin position="136"/>
        <end position="194"/>
    </location>
</feature>
<dbReference type="PANTHER" id="PTHR33322:SF18">
    <property type="entry name" value="BAG FAMILY MOLECULAR CHAPERONE REGULATOR 8, CHLOROPLASTIC"/>
    <property type="match status" value="1"/>
</dbReference>
<keyword evidence="1" id="KW-0143">Chaperone</keyword>
<dbReference type="Gramene" id="OPUNC05G20100.1">
    <property type="protein sequence ID" value="OPUNC05G20100.1"/>
    <property type="gene ID" value="OPUNC05G20100"/>
</dbReference>
<dbReference type="PANTHER" id="PTHR33322">
    <property type="entry name" value="BAG DOMAIN CONTAINING PROTEIN, EXPRESSED"/>
    <property type="match status" value="1"/>
</dbReference>
<sequence>MPRQHHHHHDPPPPPPACCSCCCDGGGVGCYPAPPPLALAPTSASDHLLHAIAAHLLLGSSPPPPAPTPSQPQPQTQPPPPTAAAHHAYPYQNQYQQPKTHQYPQAQANSSDHSHVVLHSLLRRVAALESTLPHCFASPPVPPPLHRNPRHRPRAATHQEEDDDDEEEDAPASPPPPPPRRARAPPSSARERAARTIQAHFRRFLARRSRTLRHLKELAVLRSKAAALRGSLSGRVRVGDPAAISEAAMALLFHLDSIQGGDPMIHEGKRAVSRELTRILEFVDKVLVKEHGEMTMNGELDCNDYHEGCNAAFMANPSAMNKKKVSFCSNGKVQELHDEAEQEHGSDAEESSETSSSAEADERKRAHSKRGANAKPGLAAPVPVYMEPRRVDGERR</sequence>
<keyword evidence="4" id="KW-1185">Reference proteome</keyword>
<protein>
    <recommendedName>
        <fullName evidence="5">BAG domain-containing protein</fullName>
    </recommendedName>
</protein>
<feature type="region of interest" description="Disordered" evidence="2">
    <location>
        <begin position="337"/>
        <end position="396"/>
    </location>
</feature>
<evidence type="ECO:0000256" key="2">
    <source>
        <dbReference type="SAM" id="MobiDB-lite"/>
    </source>
</evidence>
<reference evidence="3" key="2">
    <citation type="submission" date="2018-05" db="EMBL/GenBank/DDBJ databases">
        <title>OpunRS2 (Oryza punctata Reference Sequence Version 2).</title>
        <authorList>
            <person name="Zhang J."/>
            <person name="Kudrna D."/>
            <person name="Lee S."/>
            <person name="Talag J."/>
            <person name="Welchert J."/>
            <person name="Wing R.A."/>
        </authorList>
    </citation>
    <scope>NUCLEOTIDE SEQUENCE [LARGE SCALE GENOMIC DNA]</scope>
</reference>
<accession>A0A0E0L4K2</accession>
<feature type="compositionally biased region" description="Acidic residues" evidence="2">
    <location>
        <begin position="160"/>
        <end position="170"/>
    </location>
</feature>
<feature type="region of interest" description="Disordered" evidence="2">
    <location>
        <begin position="58"/>
        <end position="86"/>
    </location>
</feature>
<dbReference type="AlphaFoldDB" id="A0A0E0L4K2"/>
<dbReference type="GO" id="GO:0006457">
    <property type="term" value="P:protein folding"/>
    <property type="evidence" value="ECO:0007669"/>
    <property type="project" value="TreeGrafter"/>
</dbReference>
<dbReference type="Gramene" id="OPUNC05G20100.2">
    <property type="protein sequence ID" value="OPUNC05G20100.2"/>
    <property type="gene ID" value="OPUNC05G20100"/>
</dbReference>
<proteinExistence type="predicted"/>
<dbReference type="GO" id="GO:0009506">
    <property type="term" value="C:plasmodesma"/>
    <property type="evidence" value="ECO:0007669"/>
    <property type="project" value="TreeGrafter"/>
</dbReference>
<evidence type="ECO:0008006" key="5">
    <source>
        <dbReference type="Google" id="ProtNLM"/>
    </source>
</evidence>
<reference evidence="3" key="1">
    <citation type="submission" date="2015-04" db="UniProtKB">
        <authorList>
            <consortium name="EnsemblPlants"/>
        </authorList>
    </citation>
    <scope>IDENTIFICATION</scope>
</reference>
<dbReference type="EnsemblPlants" id="OPUNC05G20100.2">
    <property type="protein sequence ID" value="OPUNC05G20100.2"/>
    <property type="gene ID" value="OPUNC05G20100"/>
</dbReference>
<name>A0A0E0L4K2_ORYPU</name>
<dbReference type="HOGENOM" id="CLU_040367_0_0_1"/>
<organism evidence="3">
    <name type="scientific">Oryza punctata</name>
    <name type="common">Red rice</name>
    <dbReference type="NCBI Taxonomy" id="4537"/>
    <lineage>
        <taxon>Eukaryota</taxon>
        <taxon>Viridiplantae</taxon>
        <taxon>Streptophyta</taxon>
        <taxon>Embryophyta</taxon>
        <taxon>Tracheophyta</taxon>
        <taxon>Spermatophyta</taxon>
        <taxon>Magnoliopsida</taxon>
        <taxon>Liliopsida</taxon>
        <taxon>Poales</taxon>
        <taxon>Poaceae</taxon>
        <taxon>BOP clade</taxon>
        <taxon>Oryzoideae</taxon>
        <taxon>Oryzeae</taxon>
        <taxon>Oryzinae</taxon>
        <taxon>Oryza</taxon>
    </lineage>
</organism>
<feature type="compositionally biased region" description="Basic and acidic residues" evidence="2">
    <location>
        <begin position="337"/>
        <end position="347"/>
    </location>
</feature>
<evidence type="ECO:0000256" key="1">
    <source>
        <dbReference type="ARBA" id="ARBA00023186"/>
    </source>
</evidence>
<dbReference type="OMA" id="HAYHYQY"/>
<dbReference type="Proteomes" id="UP000026962">
    <property type="component" value="Chromosome 5"/>
</dbReference>
<dbReference type="EnsemblPlants" id="OPUNC05G20100.1">
    <property type="protein sequence ID" value="OPUNC05G20100.1"/>
    <property type="gene ID" value="OPUNC05G20100"/>
</dbReference>